<proteinExistence type="predicted"/>
<comment type="caution">
    <text evidence="2">The sequence shown here is derived from an EMBL/GenBank/DDBJ whole genome shotgun (WGS) entry which is preliminary data.</text>
</comment>
<evidence type="ECO:0000313" key="3">
    <source>
        <dbReference type="Proteomes" id="UP000439113"/>
    </source>
</evidence>
<dbReference type="InterPro" id="IPR015102">
    <property type="entry name" value="Tscrpt_reg_HTH_FeoC"/>
</dbReference>
<dbReference type="SUPFAM" id="SSF46785">
    <property type="entry name" value="Winged helix' DNA-binding domain"/>
    <property type="match status" value="1"/>
</dbReference>
<dbReference type="OrthoDB" id="467062at2"/>
<name>A0A6N8DML0_RHOAC</name>
<dbReference type="Pfam" id="PF09012">
    <property type="entry name" value="FeoC"/>
    <property type="match status" value="1"/>
</dbReference>
<organism evidence="2 3">
    <name type="scientific">Rhodoblastus acidophilus</name>
    <name type="common">Rhodopseudomonas acidophila</name>
    <dbReference type="NCBI Taxonomy" id="1074"/>
    <lineage>
        <taxon>Bacteria</taxon>
        <taxon>Pseudomonadati</taxon>
        <taxon>Pseudomonadota</taxon>
        <taxon>Alphaproteobacteria</taxon>
        <taxon>Hyphomicrobiales</taxon>
        <taxon>Rhodoblastaceae</taxon>
        <taxon>Rhodoblastus</taxon>
    </lineage>
</organism>
<gene>
    <name evidence="2" type="ORF">GJ654_11240</name>
</gene>
<sequence length="73" mass="8180">MTMTLTAAKAYLMDRRRATLCDIARHFESTPDAARQVMQHWVAKGRVTLLQGKACKAGCSCASRSDDVYEWVT</sequence>
<reference evidence="2 3" key="1">
    <citation type="submission" date="2019-11" db="EMBL/GenBank/DDBJ databases">
        <title>Whole-genome sequence of a Rhodoblastus acidophilus DSM 142.</title>
        <authorList>
            <person name="Kyndt J.A."/>
            <person name="Meyer T.E."/>
        </authorList>
    </citation>
    <scope>NUCLEOTIDE SEQUENCE [LARGE SCALE GENOMIC DNA]</scope>
    <source>
        <strain evidence="2 3">DSM 142</strain>
    </source>
</reference>
<evidence type="ECO:0000313" key="2">
    <source>
        <dbReference type="EMBL" id="MTV31568.1"/>
    </source>
</evidence>
<dbReference type="InterPro" id="IPR036390">
    <property type="entry name" value="WH_DNA-bd_sf"/>
</dbReference>
<dbReference type="Proteomes" id="UP000439113">
    <property type="component" value="Unassembled WGS sequence"/>
</dbReference>
<accession>A0A6N8DML0</accession>
<dbReference type="Gene3D" id="1.10.10.10">
    <property type="entry name" value="Winged helix-like DNA-binding domain superfamily/Winged helix DNA-binding domain"/>
    <property type="match status" value="1"/>
</dbReference>
<dbReference type="AlphaFoldDB" id="A0A6N8DML0"/>
<feature type="domain" description="Transcriptional regulator HTH-type FeoC" evidence="1">
    <location>
        <begin position="4"/>
        <end position="70"/>
    </location>
</feature>
<dbReference type="RefSeq" id="WP_155446245.1">
    <property type="nucleotide sequence ID" value="NZ_JAOQNR010000009.1"/>
</dbReference>
<dbReference type="EMBL" id="WNKS01000008">
    <property type="protein sequence ID" value="MTV31568.1"/>
    <property type="molecule type" value="Genomic_DNA"/>
</dbReference>
<evidence type="ECO:0000259" key="1">
    <source>
        <dbReference type="Pfam" id="PF09012"/>
    </source>
</evidence>
<protein>
    <submittedName>
        <fullName evidence="2">Sugar metabolism transcriptional regulator</fullName>
    </submittedName>
</protein>
<dbReference type="InterPro" id="IPR036388">
    <property type="entry name" value="WH-like_DNA-bd_sf"/>
</dbReference>